<sequence>MINKPILNNDAPPRAEYPLLEILYKDDHLVAINKPSGLLVHRSPIDPRETRFAIQQTRDQIGQRVYPAHRLDKPTSGVLLFALDSETAGVLGEQFRNRTVEKTYLAVVRGYAEEQGHIDHALREQLDKAAGSAADSEAPKEAKEAITDYRCLLKTELLHPVGRYPTTRYSLVELSPKTGRKHQLRRHMKHIFHPIVGDTTHGDGKHNQFFREHFDCHRLLLHSRSLQVKHPHTGEIITIYAPLPEDFDLTAFSDESI</sequence>
<dbReference type="EC" id="5.4.99.26" evidence="5"/>
<name>A0A6S6UBG5_9GAMM</name>
<dbReference type="GO" id="GO:0000455">
    <property type="term" value="P:enzyme-directed rRNA pseudouridine synthesis"/>
    <property type="evidence" value="ECO:0007669"/>
    <property type="project" value="TreeGrafter"/>
</dbReference>
<dbReference type="AlphaFoldDB" id="A0A6S6UBG5"/>
<evidence type="ECO:0000256" key="5">
    <source>
        <dbReference type="ARBA" id="ARBA00038943"/>
    </source>
</evidence>
<dbReference type="GO" id="GO:0160149">
    <property type="term" value="F:tRNA pseudouridine(65) synthase activity"/>
    <property type="evidence" value="ECO:0007669"/>
    <property type="project" value="UniProtKB-EC"/>
</dbReference>
<dbReference type="GO" id="GO:0016829">
    <property type="term" value="F:lyase activity"/>
    <property type="evidence" value="ECO:0007669"/>
    <property type="project" value="UniProtKB-KW"/>
</dbReference>
<evidence type="ECO:0000256" key="2">
    <source>
        <dbReference type="ARBA" id="ARBA00023235"/>
    </source>
</evidence>
<dbReference type="PANTHER" id="PTHR21600">
    <property type="entry name" value="MITOCHONDRIAL RNA PSEUDOURIDINE SYNTHASE"/>
    <property type="match status" value="1"/>
</dbReference>
<dbReference type="PANTHER" id="PTHR21600:SF56">
    <property type="entry name" value="TRNA PSEUDOURIDINE SYNTHASE C"/>
    <property type="match status" value="1"/>
</dbReference>
<organism evidence="11">
    <name type="scientific">uncultured Thiotrichaceae bacterium</name>
    <dbReference type="NCBI Taxonomy" id="298394"/>
    <lineage>
        <taxon>Bacteria</taxon>
        <taxon>Pseudomonadati</taxon>
        <taxon>Pseudomonadota</taxon>
        <taxon>Gammaproteobacteria</taxon>
        <taxon>Thiotrichales</taxon>
        <taxon>Thiotrichaceae</taxon>
        <taxon>environmental samples</taxon>
    </lineage>
</organism>
<keyword evidence="2" id="KW-0413">Isomerase</keyword>
<dbReference type="EMBL" id="CACVAT010000605">
    <property type="protein sequence ID" value="CAA6830616.1"/>
    <property type="molecule type" value="Genomic_DNA"/>
</dbReference>
<comment type="function">
    <text evidence="4">Responsible for synthesis of pseudouridine from uracil-65 in transfer RNAs.</text>
</comment>
<gene>
    <name evidence="11" type="ORF">HELGO_WM26079</name>
</gene>
<proteinExistence type="predicted"/>
<comment type="catalytic activity">
    <reaction evidence="3">
        <text>uridine(65) in tRNA = pseudouridine(65) in tRNA</text>
        <dbReference type="Rhea" id="RHEA:42536"/>
        <dbReference type="Rhea" id="RHEA-COMP:10103"/>
        <dbReference type="Rhea" id="RHEA-COMP:10104"/>
        <dbReference type="ChEBI" id="CHEBI:65314"/>
        <dbReference type="ChEBI" id="CHEBI:65315"/>
        <dbReference type="EC" id="5.4.99.26"/>
    </reaction>
</comment>
<dbReference type="SUPFAM" id="SSF55120">
    <property type="entry name" value="Pseudouridine synthase"/>
    <property type="match status" value="1"/>
</dbReference>
<evidence type="ECO:0000313" key="11">
    <source>
        <dbReference type="EMBL" id="CAA6830616.1"/>
    </source>
</evidence>
<reference evidence="11" key="1">
    <citation type="submission" date="2020-01" db="EMBL/GenBank/DDBJ databases">
        <authorList>
            <person name="Meier V. D."/>
            <person name="Meier V D."/>
        </authorList>
    </citation>
    <scope>NUCLEOTIDE SEQUENCE</scope>
    <source>
        <strain evidence="11">HLG_WM_MAG_09</strain>
    </source>
</reference>
<dbReference type="Gene3D" id="3.30.2350.10">
    <property type="entry name" value="Pseudouridine synthase"/>
    <property type="match status" value="1"/>
</dbReference>
<dbReference type="GO" id="GO:0008033">
    <property type="term" value="P:tRNA processing"/>
    <property type="evidence" value="ECO:0007669"/>
    <property type="project" value="UniProtKB-KW"/>
</dbReference>
<keyword evidence="1" id="KW-0819">tRNA processing</keyword>
<evidence type="ECO:0000256" key="7">
    <source>
        <dbReference type="ARBA" id="ARBA00041803"/>
    </source>
</evidence>
<dbReference type="InterPro" id="IPR006224">
    <property type="entry name" value="PsdUridine_synth_RluA-like_CS"/>
</dbReference>
<dbReference type="NCBIfam" id="NF008321">
    <property type="entry name" value="PRK11112.1"/>
    <property type="match status" value="1"/>
</dbReference>
<dbReference type="PROSITE" id="PS01129">
    <property type="entry name" value="PSI_RLU"/>
    <property type="match status" value="1"/>
</dbReference>
<dbReference type="Pfam" id="PF00849">
    <property type="entry name" value="PseudoU_synth_2"/>
    <property type="match status" value="1"/>
</dbReference>
<accession>A0A6S6UBG5</accession>
<dbReference type="InterPro" id="IPR020103">
    <property type="entry name" value="PsdUridine_synth_cat_dom_sf"/>
</dbReference>
<evidence type="ECO:0000256" key="9">
    <source>
        <dbReference type="ARBA" id="ARBA00043049"/>
    </source>
</evidence>
<evidence type="ECO:0000256" key="1">
    <source>
        <dbReference type="ARBA" id="ARBA00022694"/>
    </source>
</evidence>
<dbReference type="InterPro" id="IPR050188">
    <property type="entry name" value="RluA_PseudoU_synthase"/>
</dbReference>
<dbReference type="GO" id="GO:0003723">
    <property type="term" value="F:RNA binding"/>
    <property type="evidence" value="ECO:0007669"/>
    <property type="project" value="InterPro"/>
</dbReference>
<evidence type="ECO:0000259" key="10">
    <source>
        <dbReference type="Pfam" id="PF00849"/>
    </source>
</evidence>
<protein>
    <recommendedName>
        <fullName evidence="6">tRNA pseudouridine synthase C</fullName>
        <ecNumber evidence="5">5.4.99.26</ecNumber>
    </recommendedName>
    <alternativeName>
        <fullName evidence="8">tRNA pseudouridine(65) synthase</fullName>
    </alternativeName>
    <alternativeName>
        <fullName evidence="9">tRNA pseudouridylate synthase C</fullName>
    </alternativeName>
    <alternativeName>
        <fullName evidence="7">tRNA-uridine isomerase C</fullName>
    </alternativeName>
</protein>
<evidence type="ECO:0000256" key="8">
    <source>
        <dbReference type="ARBA" id="ARBA00041975"/>
    </source>
</evidence>
<dbReference type="InterPro" id="IPR006145">
    <property type="entry name" value="PsdUridine_synth_RsuA/RluA"/>
</dbReference>
<evidence type="ECO:0000256" key="6">
    <source>
        <dbReference type="ARBA" id="ARBA00040675"/>
    </source>
</evidence>
<evidence type="ECO:0000256" key="3">
    <source>
        <dbReference type="ARBA" id="ARBA00036607"/>
    </source>
</evidence>
<feature type="domain" description="Pseudouridine synthase RsuA/RluA-like" evidence="10">
    <location>
        <begin position="28"/>
        <end position="190"/>
    </location>
</feature>
<evidence type="ECO:0000256" key="4">
    <source>
        <dbReference type="ARBA" id="ARBA00037670"/>
    </source>
</evidence>
<dbReference type="CDD" id="cd02563">
    <property type="entry name" value="PseudoU_synth_TruC"/>
    <property type="match status" value="1"/>
</dbReference>
<keyword evidence="11" id="KW-0456">Lyase</keyword>